<sequence>MVSLSSPPFLINVPVDCSSSVSVYTTYCGLTSCTVLLVPCWFLGFEERRGVEGGEDTGVEGTGLASQVPQKPPPRTRAGFADPSLSSQMSLTPVPVQSGIPDLKLLPPLWPEWLNEGFRQRDRRKKSKGFPWRGGYRSSSQHHLLSRSSRLLIPPRTRLCHLSPMRTSPPFGF</sequence>
<evidence type="ECO:0000313" key="1">
    <source>
        <dbReference type="EMBL" id="KAJ7993897.1"/>
    </source>
</evidence>
<proteinExistence type="predicted"/>
<name>A0ACC2FRH6_DALPE</name>
<dbReference type="EMBL" id="CM055750">
    <property type="protein sequence ID" value="KAJ7993897.1"/>
    <property type="molecule type" value="Genomic_DNA"/>
</dbReference>
<accession>A0ACC2FRH6</accession>
<organism evidence="1 2">
    <name type="scientific">Dallia pectoralis</name>
    <name type="common">Alaska blackfish</name>
    <dbReference type="NCBI Taxonomy" id="75939"/>
    <lineage>
        <taxon>Eukaryota</taxon>
        <taxon>Metazoa</taxon>
        <taxon>Chordata</taxon>
        <taxon>Craniata</taxon>
        <taxon>Vertebrata</taxon>
        <taxon>Euteleostomi</taxon>
        <taxon>Actinopterygii</taxon>
        <taxon>Neopterygii</taxon>
        <taxon>Teleostei</taxon>
        <taxon>Protacanthopterygii</taxon>
        <taxon>Esociformes</taxon>
        <taxon>Umbridae</taxon>
        <taxon>Dallia</taxon>
    </lineage>
</organism>
<comment type="caution">
    <text evidence="1">The sequence shown here is derived from an EMBL/GenBank/DDBJ whole genome shotgun (WGS) entry which is preliminary data.</text>
</comment>
<keyword evidence="2" id="KW-1185">Reference proteome</keyword>
<evidence type="ECO:0000313" key="2">
    <source>
        <dbReference type="Proteomes" id="UP001157502"/>
    </source>
</evidence>
<dbReference type="Proteomes" id="UP001157502">
    <property type="component" value="Chromosome 23"/>
</dbReference>
<gene>
    <name evidence="1" type="ORF">DPEC_G00259460</name>
</gene>
<reference evidence="1" key="1">
    <citation type="submission" date="2021-05" db="EMBL/GenBank/DDBJ databases">
        <authorList>
            <person name="Pan Q."/>
            <person name="Jouanno E."/>
            <person name="Zahm M."/>
            <person name="Klopp C."/>
            <person name="Cabau C."/>
            <person name="Louis A."/>
            <person name="Berthelot C."/>
            <person name="Parey E."/>
            <person name="Roest Crollius H."/>
            <person name="Montfort J."/>
            <person name="Robinson-Rechavi M."/>
            <person name="Bouchez O."/>
            <person name="Lampietro C."/>
            <person name="Lopez Roques C."/>
            <person name="Donnadieu C."/>
            <person name="Postlethwait J."/>
            <person name="Bobe J."/>
            <person name="Dillon D."/>
            <person name="Chandos A."/>
            <person name="von Hippel F."/>
            <person name="Guiguen Y."/>
        </authorList>
    </citation>
    <scope>NUCLEOTIDE SEQUENCE</scope>
    <source>
        <strain evidence="1">YG-Jan2019</strain>
    </source>
</reference>
<protein>
    <submittedName>
        <fullName evidence="1">Uncharacterized protein</fullName>
    </submittedName>
</protein>